<dbReference type="Proteomes" id="UP001593833">
    <property type="component" value="Unassembled WGS sequence"/>
</dbReference>
<evidence type="ECO:0000259" key="6">
    <source>
        <dbReference type="Pfam" id="PF00082"/>
    </source>
</evidence>
<evidence type="ECO:0000256" key="3">
    <source>
        <dbReference type="ARBA" id="ARBA00022801"/>
    </source>
</evidence>
<dbReference type="PANTHER" id="PTHR43806:SF67">
    <property type="entry name" value="EGF-LIKE DOMAIN-CONTAINING PROTEIN"/>
    <property type="match status" value="1"/>
</dbReference>
<dbReference type="InterPro" id="IPR023828">
    <property type="entry name" value="Peptidase_S8_Ser-AS"/>
</dbReference>
<feature type="active site" description="Charge relay system" evidence="5">
    <location>
        <position position="439"/>
    </location>
</feature>
<dbReference type="PROSITE" id="PS00138">
    <property type="entry name" value="SUBTILASE_SER"/>
    <property type="match status" value="1"/>
</dbReference>
<feature type="active site" description="Charge relay system" evidence="5">
    <location>
        <position position="260"/>
    </location>
</feature>
<dbReference type="InterPro" id="IPR050131">
    <property type="entry name" value="Peptidase_S8_subtilisin-like"/>
</dbReference>
<evidence type="ECO:0000256" key="1">
    <source>
        <dbReference type="ARBA" id="ARBA00011073"/>
    </source>
</evidence>
<comment type="similarity">
    <text evidence="1 5">Belongs to the peptidase S8 family.</text>
</comment>
<gene>
    <name evidence="7" type="ORF">ACFL6M_01145</name>
</gene>
<feature type="active site" description="Charge relay system" evidence="5">
    <location>
        <position position="219"/>
    </location>
</feature>
<dbReference type="SUPFAM" id="SSF52743">
    <property type="entry name" value="Subtilisin-like"/>
    <property type="match status" value="1"/>
</dbReference>
<dbReference type="Gene3D" id="3.40.50.200">
    <property type="entry name" value="Peptidase S8/S53 domain"/>
    <property type="match status" value="1"/>
</dbReference>
<keyword evidence="2 5" id="KW-0645">Protease</keyword>
<dbReference type="PROSITE" id="PS51892">
    <property type="entry name" value="SUBTILASE"/>
    <property type="match status" value="1"/>
</dbReference>
<dbReference type="InterPro" id="IPR000209">
    <property type="entry name" value="Peptidase_S8/S53_dom"/>
</dbReference>
<feature type="domain" description="Peptidase S8/S53" evidence="6">
    <location>
        <begin position="218"/>
        <end position="485"/>
    </location>
</feature>
<evidence type="ECO:0000313" key="7">
    <source>
        <dbReference type="EMBL" id="MFC1572179.1"/>
    </source>
</evidence>
<dbReference type="Gene3D" id="2.60.40.4070">
    <property type="match status" value="1"/>
</dbReference>
<proteinExistence type="inferred from homology"/>
<dbReference type="EMBL" id="JBHPKH010000006">
    <property type="protein sequence ID" value="MFC1572179.1"/>
    <property type="molecule type" value="Genomic_DNA"/>
</dbReference>
<dbReference type="PANTHER" id="PTHR43806">
    <property type="entry name" value="PEPTIDASE S8"/>
    <property type="match status" value="1"/>
</dbReference>
<evidence type="ECO:0000256" key="4">
    <source>
        <dbReference type="ARBA" id="ARBA00022825"/>
    </source>
</evidence>
<evidence type="ECO:0000256" key="5">
    <source>
        <dbReference type="PROSITE-ProRule" id="PRU01240"/>
    </source>
</evidence>
<comment type="caution">
    <text evidence="7">The sequence shown here is derived from an EMBL/GenBank/DDBJ whole genome shotgun (WGS) entry which is preliminary data.</text>
</comment>
<name>A0ABV6YJ14_UNCEI</name>
<protein>
    <submittedName>
        <fullName evidence="7">S8 family serine peptidase</fullName>
    </submittedName>
</protein>
<keyword evidence="8" id="KW-1185">Reference proteome</keyword>
<organism evidence="7 8">
    <name type="scientific">Eiseniibacteriota bacterium</name>
    <dbReference type="NCBI Taxonomy" id="2212470"/>
    <lineage>
        <taxon>Bacteria</taxon>
        <taxon>Candidatus Eiseniibacteriota</taxon>
    </lineage>
</organism>
<reference evidence="7 8" key="1">
    <citation type="submission" date="2024-09" db="EMBL/GenBank/DDBJ databases">
        <authorList>
            <person name="D'Angelo T."/>
        </authorList>
    </citation>
    <scope>NUCLEOTIDE SEQUENCE [LARGE SCALE GENOMIC DNA]</scope>
    <source>
        <strain evidence="7">SAG AM-320-E07</strain>
    </source>
</reference>
<dbReference type="Pfam" id="PF00082">
    <property type="entry name" value="Peptidase_S8"/>
    <property type="match status" value="1"/>
</dbReference>
<dbReference type="InterPro" id="IPR036852">
    <property type="entry name" value="Peptidase_S8/S53_dom_sf"/>
</dbReference>
<sequence length="718" mass="78265">MANTHSRDRQIQASIRGGLLWGALLFSVALAGNTAAPGVIDTNAYWVFFTDRGPAANDAEILELARSIPPSAWARRSHDGLARLPDERDRPVWEPYVEEVVKHGHLRHRSRWLNAVSMDLSPAAKTTIGSLPFVKQIRPVAVAERASLGPKYDDRGRPLEQTLHPVSRSPVDWSSAPKLGSRLRSLDYGLAQYQLEEINVPPVHAMGYSGNRVRFMMLDTGFRKDHDVFAQTHILDEWDFVFEDGEVQNEFNDDPYQHGHGTGCWSTAGGYAPGNLIGPGYGASFVLAKTEDIRSETQAEEDNYVAALEWADSLGVALTSASLTYLCFDDGFCYNYDRKDGDTAVITQAVDIAASRGILCVNSQGNSPCIEAGTFGTPSDADSMIAVGAVDSLNEIASFSACGPSYDGRIKPEVVARGVDTWWAFAGSTSTYGDASGTSLSAPLVSGAAALLIEAHPEWGPMDVRDALIETADKTDDPDSLYGHGRIDTEAALNTAPVIFPTPFSLVTPEDGEVVPTLRPTLIWQTSQDPDEQDMVFYTVWLEDLDNPDNPFSFYAHTDTFVTVPFPLRAMGSYVWEVSAEDIHGNRRYSREGAQFIAGSLADVPGSDDPPVVADSGLDTRLLIRCTPNPFRDVMRFRVGESAAGARPDTGVNLHWAIYDPLGRRVHDGVSAAEADGSYRAHWGGTYASGQSVSPGIYYMEARVGSRFVRETIVRLAK</sequence>
<keyword evidence="3 5" id="KW-0378">Hydrolase</keyword>
<evidence type="ECO:0000256" key="2">
    <source>
        <dbReference type="ARBA" id="ARBA00022670"/>
    </source>
</evidence>
<evidence type="ECO:0000313" key="8">
    <source>
        <dbReference type="Proteomes" id="UP001593833"/>
    </source>
</evidence>
<dbReference type="InterPro" id="IPR013783">
    <property type="entry name" value="Ig-like_fold"/>
</dbReference>
<keyword evidence="4 5" id="KW-0720">Serine protease</keyword>
<dbReference type="PRINTS" id="PR00723">
    <property type="entry name" value="SUBTILISIN"/>
</dbReference>
<accession>A0ABV6YJ14</accession>
<dbReference type="InterPro" id="IPR015500">
    <property type="entry name" value="Peptidase_S8_subtilisin-rel"/>
</dbReference>
<dbReference type="Gene3D" id="2.60.40.10">
    <property type="entry name" value="Immunoglobulins"/>
    <property type="match status" value="1"/>
</dbReference>